<name>A0A0S4KGY5_BODSA</name>
<protein>
    <submittedName>
        <fullName evidence="1">Receptor-type protein kinase, putative</fullName>
    </submittedName>
</protein>
<dbReference type="Proteomes" id="UP000051952">
    <property type="component" value="Unassembled WGS sequence"/>
</dbReference>
<dbReference type="GO" id="GO:0031146">
    <property type="term" value="P:SCF-dependent proteasomal ubiquitin-dependent protein catabolic process"/>
    <property type="evidence" value="ECO:0007669"/>
    <property type="project" value="TreeGrafter"/>
</dbReference>
<dbReference type="InterPro" id="IPR006553">
    <property type="entry name" value="Leu-rich_rpt_Cys-con_subtyp"/>
</dbReference>
<evidence type="ECO:0000313" key="1">
    <source>
        <dbReference type="EMBL" id="CUI14951.1"/>
    </source>
</evidence>
<proteinExistence type="predicted"/>
<sequence>MDLSVHCETTVTGVLHLVILRKLRGLNFGSEESQLSSSLKTTCILDISLHLMRPLVLLQRLDLSMSAAITDSALVAISNFLQLRYLSLKRLPKHNRQRTEASHEAKAKSVHATTSPTWDLHASSLSLKFLGIGTCDAEPDACLRRYSIRDPLLLRSLNVSCSSCSGRELMARCVLLNITWTNDCDNLVSILAKSMMFSWIMLRLDISKHSGVTDTSLWYVAQCPRLRHLTMRSCNYVTANGYLYIANMELLECINLTGSSSLDNQCLESLSLSPSLQRIVLCVCPRISDVGVASLASMRLLQHLDVRWCLNVSASAAKQLVDTVEGLEVLHNAS</sequence>
<dbReference type="SUPFAM" id="SSF52047">
    <property type="entry name" value="RNI-like"/>
    <property type="match status" value="1"/>
</dbReference>
<reference evidence="2" key="1">
    <citation type="submission" date="2015-09" db="EMBL/GenBank/DDBJ databases">
        <authorList>
            <consortium name="Pathogen Informatics"/>
        </authorList>
    </citation>
    <scope>NUCLEOTIDE SEQUENCE [LARGE SCALE GENOMIC DNA]</scope>
    <source>
        <strain evidence="2">Lake Konstanz</strain>
    </source>
</reference>
<dbReference type="InterPro" id="IPR032675">
    <property type="entry name" value="LRR_dom_sf"/>
</dbReference>
<dbReference type="GO" id="GO:0019005">
    <property type="term" value="C:SCF ubiquitin ligase complex"/>
    <property type="evidence" value="ECO:0007669"/>
    <property type="project" value="TreeGrafter"/>
</dbReference>
<keyword evidence="2" id="KW-1185">Reference proteome</keyword>
<evidence type="ECO:0000313" key="2">
    <source>
        <dbReference type="Proteomes" id="UP000051952"/>
    </source>
</evidence>
<dbReference type="SMART" id="SM00367">
    <property type="entry name" value="LRR_CC"/>
    <property type="match status" value="3"/>
</dbReference>
<dbReference type="Gene3D" id="3.80.10.10">
    <property type="entry name" value="Ribonuclease Inhibitor"/>
    <property type="match status" value="1"/>
</dbReference>
<accession>A0A0S4KGY5</accession>
<keyword evidence="1" id="KW-0418">Kinase</keyword>
<dbReference type="PANTHER" id="PTHR13318:SF190">
    <property type="entry name" value="PARTNER OF PAIRED, ISOFORM B"/>
    <property type="match status" value="1"/>
</dbReference>
<keyword evidence="1" id="KW-0675">Receptor</keyword>
<dbReference type="AlphaFoldDB" id="A0A0S4KGY5"/>
<dbReference type="PANTHER" id="PTHR13318">
    <property type="entry name" value="PARTNER OF PAIRED, ISOFORM B-RELATED"/>
    <property type="match status" value="1"/>
</dbReference>
<organism evidence="1 2">
    <name type="scientific">Bodo saltans</name>
    <name type="common">Flagellated protozoan</name>
    <dbReference type="NCBI Taxonomy" id="75058"/>
    <lineage>
        <taxon>Eukaryota</taxon>
        <taxon>Discoba</taxon>
        <taxon>Euglenozoa</taxon>
        <taxon>Kinetoplastea</taxon>
        <taxon>Metakinetoplastina</taxon>
        <taxon>Eubodonida</taxon>
        <taxon>Bodonidae</taxon>
        <taxon>Bodo</taxon>
    </lineage>
</organism>
<dbReference type="GO" id="GO:0016301">
    <property type="term" value="F:kinase activity"/>
    <property type="evidence" value="ECO:0007669"/>
    <property type="project" value="UniProtKB-KW"/>
</dbReference>
<gene>
    <name evidence="1" type="ORF">BSAL_21345</name>
</gene>
<dbReference type="EMBL" id="CYKH01001741">
    <property type="protein sequence ID" value="CUI14951.1"/>
    <property type="molecule type" value="Genomic_DNA"/>
</dbReference>
<dbReference type="OrthoDB" id="423607at2759"/>
<keyword evidence="1" id="KW-0808">Transferase</keyword>